<dbReference type="AlphaFoldDB" id="A0A1N7SI13"/>
<name>A0A1N7SI13_9BURK</name>
<dbReference type="EMBL" id="CYGX02000071">
    <property type="protein sequence ID" value="SIT47027.1"/>
    <property type="molecule type" value="Genomic_DNA"/>
</dbReference>
<proteinExistence type="predicted"/>
<evidence type="ECO:0000313" key="1">
    <source>
        <dbReference type="EMBL" id="SIT47027.1"/>
    </source>
</evidence>
<organism evidence="1 2">
    <name type="scientific">Paraburkholderia ribeironis</name>
    <dbReference type="NCBI Taxonomy" id="1247936"/>
    <lineage>
        <taxon>Bacteria</taxon>
        <taxon>Pseudomonadati</taxon>
        <taxon>Pseudomonadota</taxon>
        <taxon>Betaproteobacteria</taxon>
        <taxon>Burkholderiales</taxon>
        <taxon>Burkholderiaceae</taxon>
        <taxon>Paraburkholderia</taxon>
    </lineage>
</organism>
<sequence length="65" mass="7042">MHEKAAANGSCMKPRCLVVGGGAATDALTRATRLTLHVSHPTETLGEFFFKKNPVYPLTGRIKFP</sequence>
<protein>
    <submittedName>
        <fullName evidence="1">Uncharacterized protein</fullName>
    </submittedName>
</protein>
<gene>
    <name evidence="1" type="ORF">BN2475_710011</name>
</gene>
<keyword evidence="2" id="KW-1185">Reference proteome</keyword>
<accession>A0A1N7SI13</accession>
<reference evidence="1 2" key="1">
    <citation type="submission" date="2016-12" db="EMBL/GenBank/DDBJ databases">
        <authorList>
            <person name="Song W.-J."/>
            <person name="Kurnit D.M."/>
        </authorList>
    </citation>
    <scope>NUCLEOTIDE SEQUENCE [LARGE SCALE GENOMIC DNA]</scope>
    <source>
        <strain evidence="1 2">STM7296</strain>
    </source>
</reference>
<evidence type="ECO:0000313" key="2">
    <source>
        <dbReference type="Proteomes" id="UP000187012"/>
    </source>
</evidence>
<dbReference type="STRING" id="1247936.BN2475_710011"/>
<dbReference type="Proteomes" id="UP000187012">
    <property type="component" value="Unassembled WGS sequence"/>
</dbReference>